<feature type="domain" description="RCK N-terminal" evidence="3">
    <location>
        <begin position="120"/>
        <end position="240"/>
    </location>
</feature>
<protein>
    <submittedName>
        <fullName evidence="4">Potassium transporter</fullName>
    </submittedName>
</protein>
<keyword evidence="5" id="KW-1185">Reference proteome</keyword>
<evidence type="ECO:0000259" key="3">
    <source>
        <dbReference type="PROSITE" id="PS51201"/>
    </source>
</evidence>
<feature type="transmembrane region" description="Helical" evidence="2">
    <location>
        <begin position="48"/>
        <end position="67"/>
    </location>
</feature>
<dbReference type="SUPFAM" id="SSF81324">
    <property type="entry name" value="Voltage-gated potassium channels"/>
    <property type="match status" value="1"/>
</dbReference>
<feature type="transmembrane region" description="Helical" evidence="2">
    <location>
        <begin position="21"/>
        <end position="42"/>
    </location>
</feature>
<dbReference type="PROSITE" id="PS51201">
    <property type="entry name" value="RCK_N"/>
    <property type="match status" value="1"/>
</dbReference>
<evidence type="ECO:0000256" key="2">
    <source>
        <dbReference type="SAM" id="Phobius"/>
    </source>
</evidence>
<keyword evidence="2" id="KW-1133">Transmembrane helix</keyword>
<dbReference type="InterPro" id="IPR036291">
    <property type="entry name" value="NAD(P)-bd_dom_sf"/>
</dbReference>
<dbReference type="InterPro" id="IPR013099">
    <property type="entry name" value="K_chnl_dom"/>
</dbReference>
<comment type="subcellular location">
    <subcellularLocation>
        <location evidence="1">Cell membrane</location>
        <topology evidence="1">Multi-pass membrane protein</topology>
    </subcellularLocation>
</comment>
<dbReference type="PRINTS" id="PR00169">
    <property type="entry name" value="KCHANNEL"/>
</dbReference>
<name>A0A1C0AAN8_9FIRM</name>
<keyword evidence="2" id="KW-0812">Transmembrane</keyword>
<dbReference type="Proteomes" id="UP000093514">
    <property type="component" value="Unassembled WGS sequence"/>
</dbReference>
<dbReference type="GO" id="GO:0005886">
    <property type="term" value="C:plasma membrane"/>
    <property type="evidence" value="ECO:0007669"/>
    <property type="project" value="UniProtKB-SubCell"/>
</dbReference>
<sequence>MFNVLVQYFKKFKFKLDRHTFHWLIFIAILIIVSSAALIMLVEPDEQFANFIDALWWAIVTATTVGYGDKYAVTILGRIISIVVMLLGIGIVGGITAKLADIFIDFKRRRELGELEAEYSGHIVICGWSNKAKEIINQILNEDIDRKQIVLVADIERDPFPDNNLVHFVRGDITREEVLKRAGVQRAKSAIVLNSDENDATTVLTVLTIETLNPDIYTIAEISSSENKIHLKNANVDEIIVNNQINSQLMVRSALYQGTSQVISELLSNESGNEIYIFAADKQDVGKIFLDVFTKYKREDDIILLGIKRKDKIITNPANDEEVKSGDKYFYIAKTKAK</sequence>
<gene>
    <name evidence="4" type="ORF">U472_07800</name>
</gene>
<dbReference type="InterPro" id="IPR050721">
    <property type="entry name" value="Trk_Ktr_HKT_K-transport"/>
</dbReference>
<dbReference type="Pfam" id="PF02254">
    <property type="entry name" value="TrkA_N"/>
    <property type="match status" value="1"/>
</dbReference>
<dbReference type="GO" id="GO:0006813">
    <property type="term" value="P:potassium ion transport"/>
    <property type="evidence" value="ECO:0007669"/>
    <property type="project" value="InterPro"/>
</dbReference>
<dbReference type="OrthoDB" id="9810759at2"/>
<proteinExistence type="predicted"/>
<accession>A0A1C0AAN8</accession>
<dbReference type="Pfam" id="PF07885">
    <property type="entry name" value="Ion_trans_2"/>
    <property type="match status" value="1"/>
</dbReference>
<dbReference type="SUPFAM" id="SSF51735">
    <property type="entry name" value="NAD(P)-binding Rossmann-fold domains"/>
    <property type="match status" value="1"/>
</dbReference>
<comment type="caution">
    <text evidence="4">The sequence shown here is derived from an EMBL/GenBank/DDBJ whole genome shotgun (WGS) entry which is preliminary data.</text>
</comment>
<dbReference type="Pfam" id="PF06241">
    <property type="entry name" value="Castor_Poll_mid"/>
    <property type="match status" value="1"/>
</dbReference>
<evidence type="ECO:0000256" key="1">
    <source>
        <dbReference type="ARBA" id="ARBA00004651"/>
    </source>
</evidence>
<dbReference type="PANTHER" id="PTHR43833:SF9">
    <property type="entry name" value="POTASSIUM CHANNEL PROTEIN YUGO-RELATED"/>
    <property type="match status" value="1"/>
</dbReference>
<dbReference type="InterPro" id="IPR010420">
    <property type="entry name" value="CASTOR/POLLUX/SYM8_dom"/>
</dbReference>
<dbReference type="Gene3D" id="1.10.287.70">
    <property type="match status" value="1"/>
</dbReference>
<dbReference type="EMBL" id="LWDV01000008">
    <property type="protein sequence ID" value="OCL27354.1"/>
    <property type="molecule type" value="Genomic_DNA"/>
</dbReference>
<reference evidence="5" key="1">
    <citation type="submission" date="2016-07" db="EMBL/GenBank/DDBJ databases">
        <authorList>
            <person name="Florea S."/>
            <person name="Webb J.S."/>
            <person name="Jaromczyk J."/>
            <person name="Schardl C.L."/>
        </authorList>
    </citation>
    <scope>NUCLEOTIDE SEQUENCE [LARGE SCALE GENOMIC DNA]</scope>
    <source>
        <strain evidence="5">Z6</strain>
    </source>
</reference>
<reference evidence="4 5" key="2">
    <citation type="submission" date="2016-08" db="EMBL/GenBank/DDBJ databases">
        <title>Orenia metallireducens sp. nov. strain Z6, a Novel Metal-reducing Firmicute from the Deep Subsurface.</title>
        <authorList>
            <person name="Maxim B.I."/>
            <person name="Kenneth K."/>
            <person name="Flynn T.M."/>
            <person name="Oloughlin E.J."/>
            <person name="Locke R.A."/>
            <person name="Weber J.R."/>
            <person name="Egan S.M."/>
            <person name="Mackie R.I."/>
            <person name="Cann I.K."/>
        </authorList>
    </citation>
    <scope>NUCLEOTIDE SEQUENCE [LARGE SCALE GENOMIC DNA]</scope>
    <source>
        <strain evidence="4 5">Z6</strain>
    </source>
</reference>
<evidence type="ECO:0000313" key="5">
    <source>
        <dbReference type="Proteomes" id="UP000093514"/>
    </source>
</evidence>
<feature type="transmembrane region" description="Helical" evidence="2">
    <location>
        <begin position="79"/>
        <end position="100"/>
    </location>
</feature>
<dbReference type="Gene3D" id="3.40.50.720">
    <property type="entry name" value="NAD(P)-binding Rossmann-like Domain"/>
    <property type="match status" value="1"/>
</dbReference>
<dbReference type="Gene3D" id="1.20.5.110">
    <property type="match status" value="1"/>
</dbReference>
<keyword evidence="2" id="KW-0472">Membrane</keyword>
<dbReference type="InterPro" id="IPR003148">
    <property type="entry name" value="RCK_N"/>
</dbReference>
<dbReference type="RefSeq" id="WP_068717149.1">
    <property type="nucleotide sequence ID" value="NZ_LWDV01000008.1"/>
</dbReference>
<dbReference type="PANTHER" id="PTHR43833">
    <property type="entry name" value="POTASSIUM CHANNEL PROTEIN 2-RELATED-RELATED"/>
    <property type="match status" value="1"/>
</dbReference>
<dbReference type="AlphaFoldDB" id="A0A1C0AAN8"/>
<organism evidence="4 5">
    <name type="scientific">Orenia metallireducens</name>
    <dbReference type="NCBI Taxonomy" id="1413210"/>
    <lineage>
        <taxon>Bacteria</taxon>
        <taxon>Bacillati</taxon>
        <taxon>Bacillota</taxon>
        <taxon>Clostridia</taxon>
        <taxon>Halanaerobiales</taxon>
        <taxon>Halobacteroidaceae</taxon>
        <taxon>Orenia</taxon>
    </lineage>
</organism>
<evidence type="ECO:0000313" key="4">
    <source>
        <dbReference type="EMBL" id="OCL27354.1"/>
    </source>
</evidence>